<dbReference type="OMA" id="KIMATRH"/>
<organism evidence="3">
    <name type="scientific">Salpingoeca rosetta (strain ATCC 50818 / BSB-021)</name>
    <dbReference type="NCBI Taxonomy" id="946362"/>
    <lineage>
        <taxon>Eukaryota</taxon>
        <taxon>Choanoflagellata</taxon>
        <taxon>Craspedida</taxon>
        <taxon>Salpingoecidae</taxon>
        <taxon>Salpingoeca</taxon>
    </lineage>
</organism>
<evidence type="ECO:0008006" key="4">
    <source>
        <dbReference type="Google" id="ProtNLM"/>
    </source>
</evidence>
<dbReference type="OrthoDB" id="10252032at2759"/>
<gene>
    <name evidence="2" type="ORF">PTSG_12680</name>
</gene>
<protein>
    <recommendedName>
        <fullName evidence="4">Kri1-like C-terminal domain-containing protein</fullName>
    </recommendedName>
</protein>
<dbReference type="InterPro" id="IPR018034">
    <property type="entry name" value="Kri1"/>
</dbReference>
<feature type="compositionally biased region" description="Acidic residues" evidence="1">
    <location>
        <begin position="254"/>
        <end position="273"/>
    </location>
</feature>
<dbReference type="Proteomes" id="UP000007799">
    <property type="component" value="Unassembled WGS sequence"/>
</dbReference>
<feature type="compositionally biased region" description="Basic residues" evidence="1">
    <location>
        <begin position="499"/>
        <end position="521"/>
    </location>
</feature>
<feature type="compositionally biased region" description="Acidic residues" evidence="1">
    <location>
        <begin position="428"/>
        <end position="443"/>
    </location>
</feature>
<dbReference type="EMBL" id="GL832975">
    <property type="protein sequence ID" value="EGD76766.1"/>
    <property type="molecule type" value="Genomic_DNA"/>
</dbReference>
<dbReference type="GeneID" id="16071700"/>
<feature type="compositionally biased region" description="Basic and acidic residues" evidence="1">
    <location>
        <begin position="38"/>
        <end position="49"/>
    </location>
</feature>
<reference evidence="2" key="1">
    <citation type="submission" date="2009-08" db="EMBL/GenBank/DDBJ databases">
        <title>Annotation of Salpingoeca rosetta.</title>
        <authorList>
            <consortium name="The Broad Institute Genome Sequencing Platform"/>
            <person name="Russ C."/>
            <person name="Cuomo C."/>
            <person name="Burger G."/>
            <person name="Gray M.W."/>
            <person name="Holland P.W.H."/>
            <person name="King N."/>
            <person name="Lang F.B.F."/>
            <person name="Roger A.J."/>
            <person name="Ruiz-Trillo I."/>
            <person name="Young S.K."/>
            <person name="Zeng Q."/>
            <person name="Gargeya S."/>
            <person name="Alvarado L."/>
            <person name="Berlin A."/>
            <person name="Chapman S.B."/>
            <person name="Chen Z."/>
            <person name="Freedman E."/>
            <person name="Gellesch M."/>
            <person name="Goldberg J."/>
            <person name="Griggs A."/>
            <person name="Gujja S."/>
            <person name="Heilman E."/>
            <person name="Heiman D."/>
            <person name="Howarth C."/>
            <person name="Mehta T."/>
            <person name="Neiman D."/>
            <person name="Pearson M."/>
            <person name="Roberts A."/>
            <person name="Saif S."/>
            <person name="Shea T."/>
            <person name="Shenoy N."/>
            <person name="Sisk P."/>
            <person name="Stolte C."/>
            <person name="Sykes S."/>
            <person name="White J."/>
            <person name="Yandava C."/>
            <person name="Haas B."/>
            <person name="Nusbaum C."/>
            <person name="Birren B."/>
        </authorList>
    </citation>
    <scope>NUCLEOTIDE SEQUENCE [LARGE SCALE GENOMIC DNA]</scope>
    <source>
        <strain evidence="2">ATCC 50818</strain>
    </source>
</reference>
<feature type="region of interest" description="Disordered" evidence="1">
    <location>
        <begin position="394"/>
        <end position="543"/>
    </location>
</feature>
<accession>F2UI17</accession>
<dbReference type="STRING" id="946362.F2UI17"/>
<dbReference type="FunCoup" id="F2UI17">
    <property type="interactions" value="740"/>
</dbReference>
<dbReference type="PANTHER" id="PTHR14490:SF5">
    <property type="entry name" value="PROTEIN KRI1 HOMOLOG"/>
    <property type="match status" value="1"/>
</dbReference>
<dbReference type="KEGG" id="sre:PTSG_12680"/>
<feature type="compositionally biased region" description="Basic and acidic residues" evidence="1">
    <location>
        <begin position="325"/>
        <end position="337"/>
    </location>
</feature>
<dbReference type="GO" id="GO:0000447">
    <property type="term" value="P:endonucleolytic cleavage in ITS1 to separate SSU-rRNA from 5.8S rRNA and LSU-rRNA from tricistronic rRNA transcript (SSU-rRNA, 5.8S rRNA, LSU-rRNA)"/>
    <property type="evidence" value="ECO:0007669"/>
    <property type="project" value="TreeGrafter"/>
</dbReference>
<dbReference type="InParanoid" id="F2UI17"/>
<dbReference type="RefSeq" id="XP_004991138.1">
    <property type="nucleotide sequence ID" value="XM_004991081.1"/>
</dbReference>
<feature type="compositionally biased region" description="Basic and acidic residues" evidence="1">
    <location>
        <begin position="397"/>
        <end position="407"/>
    </location>
</feature>
<feature type="region of interest" description="Disordered" evidence="1">
    <location>
        <begin position="254"/>
        <end position="274"/>
    </location>
</feature>
<dbReference type="Pfam" id="PF05178">
    <property type="entry name" value="Kri1"/>
    <property type="match status" value="1"/>
</dbReference>
<evidence type="ECO:0000256" key="1">
    <source>
        <dbReference type="SAM" id="MobiDB-lite"/>
    </source>
</evidence>
<keyword evidence="3" id="KW-1185">Reference proteome</keyword>
<evidence type="ECO:0000313" key="3">
    <source>
        <dbReference type="Proteomes" id="UP000007799"/>
    </source>
</evidence>
<evidence type="ECO:0000313" key="2">
    <source>
        <dbReference type="EMBL" id="EGD76766.1"/>
    </source>
</evidence>
<feature type="region of interest" description="Disordered" evidence="1">
    <location>
        <begin position="305"/>
        <end position="337"/>
    </location>
</feature>
<feature type="compositionally biased region" description="Acidic residues" evidence="1">
    <location>
        <begin position="51"/>
        <end position="67"/>
    </location>
</feature>
<feature type="region of interest" description="Disordered" evidence="1">
    <location>
        <begin position="38"/>
        <end position="165"/>
    </location>
</feature>
<feature type="compositionally biased region" description="Basic and acidic residues" evidence="1">
    <location>
        <begin position="531"/>
        <end position="543"/>
    </location>
</feature>
<dbReference type="GO" id="GO:0005730">
    <property type="term" value="C:nucleolus"/>
    <property type="evidence" value="ECO:0007669"/>
    <property type="project" value="TreeGrafter"/>
</dbReference>
<sequence length="543" mass="62700">MPRKKSKKVDLIDEEGDNLGFELDKEFEKRFEYNQKRKELHRLQEKYGDTADLESSDEESEDEDAEADTPATERGFLRTLSLLKGNVPQLLDTKEPLYEEDDSQEGGDGDNDDEEKNEKKKKKKDKPMTLKDHERRRILTRQTDAMLSDDDEEEIGKATGENADDLRTQFALEGGDDDDDVDALLQKKEISTEEKEKQQADYLEWLQGREIELNRKMKAELQPLRRYWTDNTLSSEDKFLRDYITRRMWRNDGGEDDDTINYFDPEVDNEDDEHVERTEEYERQYNFRFEEPGATEIKSYPRVIAASARREKDTRKAARQRKKERKELEKKQKEEEISRLKKLKREQIKAKLRQIAEISGHDPAALEGLDLDLDAEFDPDKFNQQLEKLFNDDYYGDEEKKKPKLPEDVDAAVFDDAYPPVPEAGEGYGEEGGEAYEGYGEEGYEGHGEEGYEGGADGYEGHGEEGYDGGDGSFAPVPEGEAATTAVSLEEGAKTLQHLSKRQRKKLERQRRREAKQKAKKGVITDLQTQDDVHVDDTKTVND</sequence>
<feature type="compositionally biased region" description="Basic and acidic residues" evidence="1">
    <location>
        <begin position="126"/>
        <end position="137"/>
    </location>
</feature>
<dbReference type="PANTHER" id="PTHR14490">
    <property type="entry name" value="ZINC FINGER, ZZ TYPE"/>
    <property type="match status" value="1"/>
</dbReference>
<dbReference type="AlphaFoldDB" id="F2UI17"/>
<dbReference type="eggNOG" id="KOG2409">
    <property type="taxonomic scope" value="Eukaryota"/>
</dbReference>
<proteinExistence type="predicted"/>
<dbReference type="GO" id="GO:0030686">
    <property type="term" value="C:90S preribosome"/>
    <property type="evidence" value="ECO:0007669"/>
    <property type="project" value="TreeGrafter"/>
</dbReference>
<feature type="compositionally biased region" description="Acidic residues" evidence="1">
    <location>
        <begin position="98"/>
        <end position="115"/>
    </location>
</feature>
<name>F2UI17_SALR5</name>